<evidence type="ECO:0000259" key="9">
    <source>
        <dbReference type="Pfam" id="PF11967"/>
    </source>
</evidence>
<dbReference type="NCBIfam" id="TIGR00613">
    <property type="entry name" value="reco"/>
    <property type="match status" value="1"/>
</dbReference>
<dbReference type="Pfam" id="PF02565">
    <property type="entry name" value="RecO_C"/>
    <property type="match status" value="1"/>
</dbReference>
<dbReference type="InterPro" id="IPR042242">
    <property type="entry name" value="RecO_C"/>
</dbReference>
<feature type="domain" description="DNA replication/recombination mediator RecO N-terminal" evidence="9">
    <location>
        <begin position="10"/>
        <end position="79"/>
    </location>
</feature>
<keyword evidence="5 8" id="KW-0233">DNA recombination</keyword>
<protein>
    <recommendedName>
        <fullName evidence="3 8">DNA repair protein RecO</fullName>
    </recommendedName>
    <alternativeName>
        <fullName evidence="7 8">Recombination protein O</fullName>
    </alternativeName>
</protein>
<evidence type="ECO:0000256" key="7">
    <source>
        <dbReference type="ARBA" id="ARBA00033409"/>
    </source>
</evidence>
<evidence type="ECO:0000256" key="2">
    <source>
        <dbReference type="ARBA" id="ARBA00007452"/>
    </source>
</evidence>
<evidence type="ECO:0000256" key="6">
    <source>
        <dbReference type="ARBA" id="ARBA00023204"/>
    </source>
</evidence>
<comment type="function">
    <text evidence="1 8">Involved in DNA repair and RecF pathway recombination.</text>
</comment>
<dbReference type="InterPro" id="IPR003717">
    <property type="entry name" value="RecO"/>
</dbReference>
<dbReference type="EMBL" id="JAHZSS010000001">
    <property type="protein sequence ID" value="MBW8189580.1"/>
    <property type="molecule type" value="Genomic_DNA"/>
</dbReference>
<evidence type="ECO:0000256" key="1">
    <source>
        <dbReference type="ARBA" id="ARBA00003065"/>
    </source>
</evidence>
<sequence length="232" mass="26570">MARTRAQLEPAYLLSRRPYREDSALIDVLTQHHGLLRLVARGLRRKRQPLAAILQPFTPLLLSWQAKSELGQLQAAETASASFQLQGDQTLAGFYLNELVSRLLEPMEAAEPVFAYYAQAIDCLADPQQRLEPTLRRFEHELLNHLGYGLNDLAQIDPDAYYQWDPQQGLLQTEYPSSILGWHLQHIEQADYQLPEVAKAAKILIRQRLEPLLAGRPLKSRQVWLQMKRGKV</sequence>
<reference evidence="10" key="1">
    <citation type="submission" date="2021-07" db="EMBL/GenBank/DDBJ databases">
        <title>Neiella marina sp. nov., isolated from the intestinal content of sea cucumber Apostichopus japonicus.</title>
        <authorList>
            <person name="Bai X."/>
        </authorList>
    </citation>
    <scope>NUCLEOTIDE SEQUENCE</scope>
    <source>
        <strain evidence="10">126</strain>
    </source>
</reference>
<comment type="similarity">
    <text evidence="2 8">Belongs to the RecO family.</text>
</comment>
<dbReference type="InterPro" id="IPR022572">
    <property type="entry name" value="DNA_rep/recomb_RecO_N"/>
</dbReference>
<evidence type="ECO:0000313" key="10">
    <source>
        <dbReference type="EMBL" id="MBW8189580.1"/>
    </source>
</evidence>
<dbReference type="Proteomes" id="UP001166251">
    <property type="component" value="Unassembled WGS sequence"/>
</dbReference>
<gene>
    <name evidence="8 10" type="primary">recO</name>
    <name evidence="10" type="ORF">K0504_00915</name>
</gene>
<dbReference type="Pfam" id="PF11967">
    <property type="entry name" value="RecO_N"/>
    <property type="match status" value="1"/>
</dbReference>
<evidence type="ECO:0000256" key="3">
    <source>
        <dbReference type="ARBA" id="ARBA00021310"/>
    </source>
</evidence>
<dbReference type="Gene3D" id="1.20.1440.120">
    <property type="entry name" value="Recombination protein O, C-terminal domain"/>
    <property type="match status" value="1"/>
</dbReference>
<dbReference type="SUPFAM" id="SSF50249">
    <property type="entry name" value="Nucleic acid-binding proteins"/>
    <property type="match status" value="1"/>
</dbReference>
<dbReference type="PANTHER" id="PTHR33991:SF1">
    <property type="entry name" value="DNA REPAIR PROTEIN RECO"/>
    <property type="match status" value="1"/>
</dbReference>
<evidence type="ECO:0000256" key="4">
    <source>
        <dbReference type="ARBA" id="ARBA00022763"/>
    </source>
</evidence>
<dbReference type="PANTHER" id="PTHR33991">
    <property type="entry name" value="DNA REPAIR PROTEIN RECO"/>
    <property type="match status" value="1"/>
</dbReference>
<comment type="caution">
    <text evidence="10">The sequence shown here is derived from an EMBL/GenBank/DDBJ whole genome shotgun (WGS) entry which is preliminary data.</text>
</comment>
<dbReference type="Gene3D" id="2.40.50.140">
    <property type="entry name" value="Nucleic acid-binding proteins"/>
    <property type="match status" value="1"/>
</dbReference>
<proteinExistence type="inferred from homology"/>
<dbReference type="HAMAP" id="MF_00201">
    <property type="entry name" value="RecO"/>
    <property type="match status" value="1"/>
</dbReference>
<evidence type="ECO:0000256" key="5">
    <source>
        <dbReference type="ARBA" id="ARBA00023172"/>
    </source>
</evidence>
<accession>A0ABS7EB75</accession>
<keyword evidence="4 8" id="KW-0227">DNA damage</keyword>
<evidence type="ECO:0000313" key="11">
    <source>
        <dbReference type="Proteomes" id="UP001166251"/>
    </source>
</evidence>
<organism evidence="10 11">
    <name type="scientific">Neiella holothuriorum</name>
    <dbReference type="NCBI Taxonomy" id="2870530"/>
    <lineage>
        <taxon>Bacteria</taxon>
        <taxon>Pseudomonadati</taxon>
        <taxon>Pseudomonadota</taxon>
        <taxon>Gammaproteobacteria</taxon>
        <taxon>Alteromonadales</taxon>
        <taxon>Echinimonadaceae</taxon>
        <taxon>Neiella</taxon>
    </lineage>
</organism>
<dbReference type="RefSeq" id="WP_220102259.1">
    <property type="nucleotide sequence ID" value="NZ_JAHZSS010000001.1"/>
</dbReference>
<name>A0ABS7EB75_9GAMM</name>
<keyword evidence="6 8" id="KW-0234">DNA repair</keyword>
<keyword evidence="11" id="KW-1185">Reference proteome</keyword>
<dbReference type="InterPro" id="IPR012340">
    <property type="entry name" value="NA-bd_OB-fold"/>
</dbReference>
<evidence type="ECO:0000256" key="8">
    <source>
        <dbReference type="HAMAP-Rule" id="MF_00201"/>
    </source>
</evidence>